<keyword evidence="1" id="KW-0812">Transmembrane</keyword>
<comment type="caution">
    <text evidence="2">The sequence shown here is derived from an EMBL/GenBank/DDBJ whole genome shotgun (WGS) entry which is preliminary data.</text>
</comment>
<dbReference type="InterPro" id="IPR029063">
    <property type="entry name" value="SAM-dependent_MTases_sf"/>
</dbReference>
<evidence type="ECO:0000256" key="1">
    <source>
        <dbReference type="SAM" id="Phobius"/>
    </source>
</evidence>
<reference evidence="2" key="1">
    <citation type="submission" date="2023-06" db="EMBL/GenBank/DDBJ databases">
        <authorList>
            <consortium name="Lawrence Berkeley National Laboratory"/>
            <person name="Ahrendt S."/>
            <person name="Sahu N."/>
            <person name="Indic B."/>
            <person name="Wong-Bajracharya J."/>
            <person name="Merenyi Z."/>
            <person name="Ke H.-M."/>
            <person name="Monk M."/>
            <person name="Kocsube S."/>
            <person name="Drula E."/>
            <person name="Lipzen A."/>
            <person name="Balint B."/>
            <person name="Henrissat B."/>
            <person name="Andreopoulos B."/>
            <person name="Martin F.M."/>
            <person name="Harder C.B."/>
            <person name="Rigling D."/>
            <person name="Ford K.L."/>
            <person name="Foster G.D."/>
            <person name="Pangilinan J."/>
            <person name="Papanicolaou A."/>
            <person name="Barry K."/>
            <person name="LaButti K."/>
            <person name="Viragh M."/>
            <person name="Koriabine M."/>
            <person name="Yan M."/>
            <person name="Riley R."/>
            <person name="Champramary S."/>
            <person name="Plett K.L."/>
            <person name="Tsai I.J."/>
            <person name="Slot J."/>
            <person name="Sipos G."/>
            <person name="Plett J."/>
            <person name="Nagy L.G."/>
            <person name="Grigoriev I.V."/>
        </authorList>
    </citation>
    <scope>NUCLEOTIDE SEQUENCE</scope>
    <source>
        <strain evidence="2">CCBAS 213</strain>
    </source>
</reference>
<feature type="transmembrane region" description="Helical" evidence="1">
    <location>
        <begin position="44"/>
        <end position="62"/>
    </location>
</feature>
<feature type="transmembrane region" description="Helical" evidence="1">
    <location>
        <begin position="69"/>
        <end position="87"/>
    </location>
</feature>
<organism evidence="2 3">
    <name type="scientific">Armillaria tabescens</name>
    <name type="common">Ringless honey mushroom</name>
    <name type="synonym">Agaricus tabescens</name>
    <dbReference type="NCBI Taxonomy" id="1929756"/>
    <lineage>
        <taxon>Eukaryota</taxon>
        <taxon>Fungi</taxon>
        <taxon>Dikarya</taxon>
        <taxon>Basidiomycota</taxon>
        <taxon>Agaricomycotina</taxon>
        <taxon>Agaricomycetes</taxon>
        <taxon>Agaricomycetidae</taxon>
        <taxon>Agaricales</taxon>
        <taxon>Marasmiineae</taxon>
        <taxon>Physalacriaceae</taxon>
        <taxon>Desarmillaria</taxon>
    </lineage>
</organism>
<proteinExistence type="predicted"/>
<gene>
    <name evidence="2" type="ORF">EV420DRAFT_1628365</name>
</gene>
<dbReference type="AlphaFoldDB" id="A0AA39TS57"/>
<feature type="transmembrane region" description="Helical" evidence="1">
    <location>
        <begin position="93"/>
        <end position="116"/>
    </location>
</feature>
<feature type="transmembrane region" description="Helical" evidence="1">
    <location>
        <begin position="158"/>
        <end position="178"/>
    </location>
</feature>
<dbReference type="Gene3D" id="3.40.50.150">
    <property type="entry name" value="Vaccinia Virus protein VP39"/>
    <property type="match status" value="1"/>
</dbReference>
<keyword evidence="3" id="KW-1185">Reference proteome</keyword>
<name>A0AA39TS57_ARMTA</name>
<dbReference type="SUPFAM" id="SSF53335">
    <property type="entry name" value="S-adenosyl-L-methionine-dependent methyltransferases"/>
    <property type="match status" value="1"/>
</dbReference>
<keyword evidence="1" id="KW-0472">Membrane</keyword>
<dbReference type="RefSeq" id="XP_060333722.1">
    <property type="nucleotide sequence ID" value="XM_060476060.1"/>
</dbReference>
<keyword evidence="1" id="KW-1133">Transmembrane helix</keyword>
<accession>A0AA39TS57</accession>
<dbReference type="Proteomes" id="UP001175211">
    <property type="component" value="Unassembled WGS sequence"/>
</dbReference>
<dbReference type="GeneID" id="85359608"/>
<dbReference type="EMBL" id="JAUEPS010000010">
    <property type="protein sequence ID" value="KAK0461984.1"/>
    <property type="molecule type" value="Genomic_DNA"/>
</dbReference>
<evidence type="ECO:0000313" key="3">
    <source>
        <dbReference type="Proteomes" id="UP001175211"/>
    </source>
</evidence>
<protein>
    <submittedName>
        <fullName evidence="2">Spermidine synthase</fullName>
    </submittedName>
</protein>
<evidence type="ECO:0000313" key="2">
    <source>
        <dbReference type="EMBL" id="KAK0461984.1"/>
    </source>
</evidence>
<sequence length="581" mass="64547">MPHLQHLVNVAVSIFPLSLVVFIYERALVPIYSSVPTNHLLDKILVAALVISAVQPFTFSLSQKALFSVLLFAAAPNATYWVAVWSARNRDPVWGPAVTHVLVLVPMVVALSSFMVGSGRKSPRILRMLSHSVQTVVIPSIALKIMKKFWSQISALNAFSESFIFLALSFFFLCLSIIQMDVSPTPSPKTSSKKQHRKSATSFTPIQIKSIVLSLAAALSYSVYPNLYSPVLPHPLRQTYTHPSYPMQIHSSVQSTTGLIVVGQALSLSSDPDHPDNKMSHVRYLRAAHSFLGGVWMGPKIMTLEGAPPLLDSHNHRLGDSIYGVFILQEAARLVNSTAKNDWKNALVIGLGAGISATSFHRHNMSLTIVEIDPAVYDAAREWFGLPDPGPGKVYLEDARTWAARKRASVDAGVQETLYDIVVHDCFSGEVPIHPDGVLAVNFVGHVKSEPMRMISYTLSKAFGRCRAFHDVVMADLPEDQYEKEYINVVFFCTMSPGPLTFRAATSDDFLGSPLRRYILSTLNAREINLNVIKKGITAEEEEKYILTDENNPLGRLQEAQGHHHWTLMREVLPDIFWETY</sequence>
<feature type="transmembrane region" description="Helical" evidence="1">
    <location>
        <begin position="7"/>
        <end position="24"/>
    </location>
</feature>